<proteinExistence type="predicted"/>
<protein>
    <submittedName>
        <fullName evidence="2">Nucleoid-associated protein</fullName>
    </submittedName>
</protein>
<evidence type="ECO:0000313" key="2">
    <source>
        <dbReference type="EMBL" id="DAF91137.1"/>
    </source>
</evidence>
<evidence type="ECO:0000256" key="1">
    <source>
        <dbReference type="SAM" id="MobiDB-lite"/>
    </source>
</evidence>
<accession>A0A8S5U9I2</accession>
<reference evidence="2" key="1">
    <citation type="journal article" date="2021" name="Proc. Natl. Acad. Sci. U.S.A.">
        <title>A Catalog of Tens of Thousands of Viruses from Human Metagenomes Reveals Hidden Associations with Chronic Diseases.</title>
        <authorList>
            <person name="Tisza M.J."/>
            <person name="Buck C.B."/>
        </authorList>
    </citation>
    <scope>NUCLEOTIDE SEQUENCE</scope>
    <source>
        <strain evidence="2">CtKNZ79</strain>
    </source>
</reference>
<feature type="region of interest" description="Disordered" evidence="1">
    <location>
        <begin position="338"/>
        <end position="368"/>
    </location>
</feature>
<sequence length="541" mass="58602">MEIELSNGQLKFWQWDTKQKVKVPEGVPTVHFKFGQSAVQFPVTDRWVDVPDELLQTGKDILLWTYKEDHTLDAARIPVERRPKPDGYAYTPTEIKTWEQLDERIKALEAANVQANWDQNDASAADYVRGRTHYVGTKHDVRVIKQTSGKFSPELGLIVGNTYRVDYDRGSGFGVGEEFVCKDLNEGKDGIEPAPYVGHANGNGNPDPYLIFDNSIDILPAFDHMVNIKGWKIEGDFAAVKTLDLKYIDPELLKRIKALEDGGGVAGVSSVNGETGHVTITASGIGAATPSEVTSAVNSAWSEAQKKLQPMFDAKQPVGDYITQDGLQTATNAALAQAKASGEFDGAQGPKGDPGATGPQGPAGAGLNVTGATVGQTVKISAVDDNGVPTAWEPVDMASEEKWEKIADVALTADVPVYQLADFGTYRKVKALISRDTYVSGLNKNVWFRVRSKTAEVDVIAATYVTGAYGYIALEINAEMGDMFTNVGTLSTNNRAAQQSIARTIDVVSPADPSEYALYMMFTDTSVVQSGDTVNVYGVKR</sequence>
<feature type="compositionally biased region" description="Low complexity" evidence="1">
    <location>
        <begin position="353"/>
        <end position="366"/>
    </location>
</feature>
<name>A0A8S5U9I2_9CAUD</name>
<organism evidence="2">
    <name type="scientific">Siphoviridae sp. ctKNZ79</name>
    <dbReference type="NCBI Taxonomy" id="2825440"/>
    <lineage>
        <taxon>Viruses</taxon>
        <taxon>Duplodnaviria</taxon>
        <taxon>Heunggongvirae</taxon>
        <taxon>Uroviricota</taxon>
        <taxon>Caudoviricetes</taxon>
    </lineage>
</organism>
<dbReference type="EMBL" id="BK016045">
    <property type="protein sequence ID" value="DAF91137.1"/>
    <property type="molecule type" value="Genomic_DNA"/>
</dbReference>